<gene>
    <name evidence="3" type="primary">L543</name>
    <name evidence="4" type="ORF">MIMI_L543</name>
</gene>
<reference evidence="3 7" key="2">
    <citation type="journal article" date="2011" name="Virol. J.">
        <title>Breaking the 1000-gene barrier for Mimivirus using ultra-deep genome and transcriptome sequencing.</title>
        <authorList>
            <person name="Legendre M."/>
            <person name="Santini S."/>
            <person name="Rico A."/>
            <person name="Abergel C."/>
            <person name="Claverie J.M."/>
        </authorList>
    </citation>
    <scope>NUCLEOTIDE SEQUENCE [LARGE SCALE GENOMIC DNA]</scope>
</reference>
<dbReference type="InterPro" id="IPR005502">
    <property type="entry name" value="Ribosyl_crysJ1"/>
</dbReference>
<accession>E3VYW2</accession>
<keyword evidence="3" id="KW-0326">Glycosidase</keyword>
<dbReference type="EMBL" id="HQ336222">
    <property type="protein sequence ID" value="ADO18265.1"/>
    <property type="molecule type" value="Genomic_DNA"/>
</dbReference>
<accession>A0A0G2Y859</accession>
<dbReference type="InterPro" id="IPR050792">
    <property type="entry name" value="ADP-ribosylglycohydrolase"/>
</dbReference>
<dbReference type="PANTHER" id="PTHR16222">
    <property type="entry name" value="ADP-RIBOSYLGLYCOHYDROLASE"/>
    <property type="match status" value="1"/>
</dbReference>
<evidence type="ECO:0000313" key="10">
    <source>
        <dbReference type="Proteomes" id="UP000274448"/>
    </source>
</evidence>
<dbReference type="Proteomes" id="UP000240552">
    <property type="component" value="Segment"/>
</dbReference>
<dbReference type="GeneID" id="9925177"/>
<keyword evidence="7" id="KW-1185">Reference proteome</keyword>
<dbReference type="InterPro" id="IPR036705">
    <property type="entry name" value="Ribosyl_crysJ1_sf"/>
</dbReference>
<dbReference type="Proteomes" id="UP000241474">
    <property type="component" value="Segment"/>
</dbReference>
<name>A0A0G2Y859_MIMIV</name>
<dbReference type="SUPFAM" id="SSF101478">
    <property type="entry name" value="ADP-ribosylglycohydrolase"/>
    <property type="match status" value="1"/>
</dbReference>
<proteinExistence type="inferred from homology"/>
<keyword evidence="4" id="KW-0808">Transferase</keyword>
<organism evidence="3 7">
    <name type="scientific">Acanthamoeba polyphaga mimivirus</name>
    <name type="common">APMV</name>
    <dbReference type="NCBI Taxonomy" id="212035"/>
    <lineage>
        <taxon>Viruses</taxon>
        <taxon>Varidnaviria</taxon>
        <taxon>Bamfordvirae</taxon>
        <taxon>Nucleocytoviricota</taxon>
        <taxon>Megaviricetes</taxon>
        <taxon>Imitervirales</taxon>
        <taxon>Mimiviridae</taxon>
        <taxon>Megamimivirinae</taxon>
        <taxon>Mimivirus</taxon>
        <taxon>Mimivirus bradfordmassiliense</taxon>
    </lineage>
</organism>
<dbReference type="Pfam" id="PF03747">
    <property type="entry name" value="ADP_ribosyl_GH"/>
    <property type="match status" value="1"/>
</dbReference>
<protein>
    <submittedName>
        <fullName evidence="4">ADP-ribosyltransferase</fullName>
    </submittedName>
    <submittedName>
        <fullName evidence="3">Putative ADP-ribosyl glycohydrolase</fullName>
        <ecNumber evidence="3">3.2.2.-</ecNumber>
    </submittedName>
</protein>
<evidence type="ECO:0000313" key="3">
    <source>
        <dbReference type="EMBL" id="ADO18265.1"/>
    </source>
</evidence>
<reference evidence="9 10" key="3">
    <citation type="submission" date="2014-10" db="EMBL/GenBank/DDBJ databases">
        <title>Pan-genome analysis of Brazilian lineage A amoebal mimiviruses.</title>
        <authorList>
            <person name="Assis F.L."/>
            <person name="Abrahao J.S."/>
            <person name="Kroon E.G."/>
            <person name="Dornas F.P."/>
            <person name="Andrade K.R."/>
            <person name="Borato P.V.M."/>
            <person name="Pilotto M.R."/>
            <person name="Benamar S."/>
            <person name="LaScola B."/>
            <person name="Colson P."/>
        </authorList>
    </citation>
    <scope>NUCLEOTIDE SEQUENCE [LARGE SCALE GENOMIC DNA]</scope>
    <source>
        <strain evidence="6 10">Amazonia</strain>
        <strain evidence="5 9">Oyster</strain>
    </source>
</reference>
<evidence type="ECO:0000313" key="9">
    <source>
        <dbReference type="Proteomes" id="UP000241474"/>
    </source>
</evidence>
<dbReference type="Gene3D" id="1.10.4080.10">
    <property type="entry name" value="ADP-ribosylation/Crystallin J1"/>
    <property type="match status" value="1"/>
</dbReference>
<reference evidence="4 8" key="1">
    <citation type="journal article" date="2011" name="Proc. Natl. Acad. Sci. U.S.A.">
        <title>Mimivirus shows dramatic genome reduction after intraamoebal culture.</title>
        <authorList>
            <person name="Boyer M."/>
            <person name="Azza S."/>
            <person name="Barrassi L."/>
            <person name="Klose T."/>
            <person name="Campocasso A."/>
            <person name="Pagnier I."/>
            <person name="Fournous G."/>
            <person name="Borg A."/>
            <person name="Robert C."/>
            <person name="Zhang X."/>
            <person name="Desnues C."/>
            <person name="Henrissat B."/>
            <person name="Rossmann M.G."/>
            <person name="La Scola B."/>
            <person name="Raoult D."/>
        </authorList>
    </citation>
    <scope>NUCLEOTIDE SEQUENCE [LARGE SCALE GENOMIC DNA]</scope>
    <source>
        <strain evidence="4">M4</strain>
    </source>
</reference>
<dbReference type="Proteomes" id="UP000201519">
    <property type="component" value="Segment"/>
</dbReference>
<dbReference type="KEGG" id="vg:9925177"/>
<evidence type="ECO:0000256" key="2">
    <source>
        <dbReference type="ARBA" id="ARBA00022801"/>
    </source>
</evidence>
<evidence type="ECO:0000313" key="5">
    <source>
        <dbReference type="EMBL" id="AKI79321.1"/>
    </source>
</evidence>
<dbReference type="OrthoDB" id="10153at10239"/>
<dbReference type="GO" id="GO:0016798">
    <property type="term" value="F:hydrolase activity, acting on glycosyl bonds"/>
    <property type="evidence" value="ECO:0007669"/>
    <property type="project" value="UniProtKB-KW"/>
</dbReference>
<keyword evidence="2 3" id="KW-0378">Hydrolase</keyword>
<evidence type="ECO:0000313" key="6">
    <source>
        <dbReference type="EMBL" id="AKI81217.1"/>
    </source>
</evidence>
<dbReference type="RefSeq" id="YP_003987058.1">
    <property type="nucleotide sequence ID" value="NC_014649.1"/>
</dbReference>
<sequence length="330" mass="37602">MNNMIELRARNAILGAMVGDSLGSTFEFTKQKQAANKLAQYNYLSDGLIGKGPFGLKPGQFTDDTEIALAIMSVIHEYGYYDQYRVAEKYHEWYNSNPFDIGNTTKNSLSQNSCSDMIKASRKYNFGSMSNGSLMRLFGLVPMFYDRVPSSRTTKFIMKAIQQDIILTHSNPEMGPIAIIYGLMLWHAIQGHNASNVYKYGKLLAEKYHSDLYLSIYLSVDSEYDFFDYNDTRYHLNQIDSSNFGFVGFSIWLMLRSLKKHSDYRNAIIEIVSHGGDTDTNACITGALFGALYYNTIPSVWIDSVLNCQATERYQNYPIANPKIWSQWLP</sequence>
<dbReference type="EMBL" id="JN036606">
    <property type="protein sequence ID" value="AEJ34791.1"/>
    <property type="molecule type" value="Genomic_DNA"/>
</dbReference>
<evidence type="ECO:0000313" key="8">
    <source>
        <dbReference type="Proteomes" id="UP000240552"/>
    </source>
</evidence>
<dbReference type="EMBL" id="KM982403">
    <property type="protein sequence ID" value="AKI81217.1"/>
    <property type="molecule type" value="Genomic_DNA"/>
</dbReference>
<dbReference type="Proteomes" id="UP000274448">
    <property type="component" value="Segment"/>
</dbReference>
<dbReference type="SMR" id="A0A0G2Y859"/>
<dbReference type="EMBL" id="KM982401">
    <property type="protein sequence ID" value="AKI79321.1"/>
    <property type="molecule type" value="Genomic_DNA"/>
</dbReference>
<dbReference type="PANTHER" id="PTHR16222:SF24">
    <property type="entry name" value="ADP-RIBOSYLHYDROLASE ARH3"/>
    <property type="match status" value="1"/>
</dbReference>
<evidence type="ECO:0000313" key="7">
    <source>
        <dbReference type="Proteomes" id="UP000201519"/>
    </source>
</evidence>
<evidence type="ECO:0000313" key="4">
    <source>
        <dbReference type="EMBL" id="AEJ34791.1"/>
    </source>
</evidence>
<organismHost>
    <name type="scientific">Acanthamoeba polyphaga</name>
    <name type="common">Amoeba</name>
    <dbReference type="NCBI Taxonomy" id="5757"/>
</organismHost>
<evidence type="ECO:0000256" key="1">
    <source>
        <dbReference type="ARBA" id="ARBA00010702"/>
    </source>
</evidence>
<dbReference type="GO" id="GO:0016740">
    <property type="term" value="F:transferase activity"/>
    <property type="evidence" value="ECO:0007669"/>
    <property type="project" value="UniProtKB-KW"/>
</dbReference>
<comment type="similarity">
    <text evidence="1">Belongs to the ADP-ribosylglycohydrolase family.</text>
</comment>
<dbReference type="EC" id="3.2.2.-" evidence="3"/>